<evidence type="ECO:0000313" key="3">
    <source>
        <dbReference type="EMBL" id="MCA9729811.1"/>
    </source>
</evidence>
<dbReference type="PROSITE" id="PS51257">
    <property type="entry name" value="PROKAR_LIPOPROTEIN"/>
    <property type="match status" value="1"/>
</dbReference>
<dbReference type="SMART" id="SM00060">
    <property type="entry name" value="FN3"/>
    <property type="match status" value="2"/>
</dbReference>
<reference evidence="3" key="2">
    <citation type="journal article" date="2021" name="Microbiome">
        <title>Successional dynamics and alternative stable states in a saline activated sludge microbial community over 9 years.</title>
        <authorList>
            <person name="Wang Y."/>
            <person name="Ye J."/>
            <person name="Ju F."/>
            <person name="Liu L."/>
            <person name="Boyd J.A."/>
            <person name="Deng Y."/>
            <person name="Parks D.H."/>
            <person name="Jiang X."/>
            <person name="Yin X."/>
            <person name="Woodcroft B.J."/>
            <person name="Tyson G.W."/>
            <person name="Hugenholtz P."/>
            <person name="Polz M.F."/>
            <person name="Zhang T."/>
        </authorList>
    </citation>
    <scope>NUCLEOTIDE SEQUENCE</scope>
    <source>
        <strain evidence="3">HKST-UBA01</strain>
    </source>
</reference>
<organism evidence="3 4">
    <name type="scientific">Eiseniibacteriota bacterium</name>
    <dbReference type="NCBI Taxonomy" id="2212470"/>
    <lineage>
        <taxon>Bacteria</taxon>
        <taxon>Candidatus Eiseniibacteriota</taxon>
    </lineage>
</organism>
<dbReference type="SUPFAM" id="SSF49265">
    <property type="entry name" value="Fibronectin type III"/>
    <property type="match status" value="1"/>
</dbReference>
<dbReference type="Proteomes" id="UP000697710">
    <property type="component" value="Unassembled WGS sequence"/>
</dbReference>
<dbReference type="CDD" id="cd00063">
    <property type="entry name" value="FN3"/>
    <property type="match status" value="1"/>
</dbReference>
<evidence type="ECO:0000313" key="4">
    <source>
        <dbReference type="Proteomes" id="UP000697710"/>
    </source>
</evidence>
<dbReference type="AlphaFoldDB" id="A0A956M257"/>
<gene>
    <name evidence="3" type="ORF">KC729_19160</name>
</gene>
<keyword evidence="1" id="KW-0732">Signal</keyword>
<proteinExistence type="predicted"/>
<dbReference type="InterPro" id="IPR003961">
    <property type="entry name" value="FN3_dom"/>
</dbReference>
<comment type="caution">
    <text evidence="3">The sequence shown here is derived from an EMBL/GenBank/DDBJ whole genome shotgun (WGS) entry which is preliminary data.</text>
</comment>
<dbReference type="PROSITE" id="PS50853">
    <property type="entry name" value="FN3"/>
    <property type="match status" value="1"/>
</dbReference>
<dbReference type="InterPro" id="IPR036116">
    <property type="entry name" value="FN3_sf"/>
</dbReference>
<sequence length="385" mass="41529">MMKAWKAWLLLCTGAAFLSACGISGGPSGGGTKKDEDFTIKDVSVSQLTDSSATLSWSTNAEGVCTASYGLEATLLPYTKSSPLGASHEVKLGSLDEDTSYFYQITCTSATSSRAATQPAMFHTELSNDHSDPTAPVISNIIVEGITPSSATVTFTTDDRSTCTVFYGTDSSYGLSVQEPVESFARTHRVVLTSLLDDMEYHFRIHAVNRAELGTFSDDDVFQTAAYPSLYIDPPNIHVGTGAEFEFRVMIENATNLAGLEYNVTYPATRIEILSMRAGAYSNSSNGGFLFLNKNPVTNFPVIGDVSWRIVYRDQVAVGAASGSAGVIAIIRARAKNVQDDQVDLTIDTSVNAQDPDSKPRTRLLDHNRNDIPVRVRNGVIVISN</sequence>
<accession>A0A956M257</accession>
<dbReference type="InterPro" id="IPR013783">
    <property type="entry name" value="Ig-like_fold"/>
</dbReference>
<dbReference type="SUPFAM" id="SSF49384">
    <property type="entry name" value="Carbohydrate-binding domain"/>
    <property type="match status" value="1"/>
</dbReference>
<dbReference type="Gene3D" id="2.60.40.680">
    <property type="match status" value="1"/>
</dbReference>
<dbReference type="Gene3D" id="2.60.40.10">
    <property type="entry name" value="Immunoglobulins"/>
    <property type="match status" value="1"/>
</dbReference>
<evidence type="ECO:0000259" key="2">
    <source>
        <dbReference type="PROSITE" id="PS50853"/>
    </source>
</evidence>
<reference evidence="3" key="1">
    <citation type="submission" date="2020-04" db="EMBL/GenBank/DDBJ databases">
        <authorList>
            <person name="Zhang T."/>
        </authorList>
    </citation>
    <scope>NUCLEOTIDE SEQUENCE</scope>
    <source>
        <strain evidence="3">HKST-UBA01</strain>
    </source>
</reference>
<name>A0A956M257_UNCEI</name>
<feature type="domain" description="Fibronectin type-III" evidence="2">
    <location>
        <begin position="137"/>
        <end position="227"/>
    </location>
</feature>
<dbReference type="InterPro" id="IPR008965">
    <property type="entry name" value="CBM2/CBM3_carb-bd_dom_sf"/>
</dbReference>
<dbReference type="EMBL" id="JAGQHR010000852">
    <property type="protein sequence ID" value="MCA9729811.1"/>
    <property type="molecule type" value="Genomic_DNA"/>
</dbReference>
<dbReference type="CDD" id="cd08547">
    <property type="entry name" value="Type_II_cohesin"/>
    <property type="match status" value="1"/>
</dbReference>
<feature type="chain" id="PRO_5038021638" description="Fibronectin type-III domain-containing protein" evidence="1">
    <location>
        <begin position="23"/>
        <end position="385"/>
    </location>
</feature>
<evidence type="ECO:0000256" key="1">
    <source>
        <dbReference type="SAM" id="SignalP"/>
    </source>
</evidence>
<dbReference type="GO" id="GO:0030246">
    <property type="term" value="F:carbohydrate binding"/>
    <property type="evidence" value="ECO:0007669"/>
    <property type="project" value="InterPro"/>
</dbReference>
<protein>
    <recommendedName>
        <fullName evidence="2">Fibronectin type-III domain-containing protein</fullName>
    </recommendedName>
</protein>
<feature type="signal peptide" evidence="1">
    <location>
        <begin position="1"/>
        <end position="22"/>
    </location>
</feature>